<dbReference type="Proteomes" id="UP000225984">
    <property type="component" value="Segment"/>
</dbReference>
<evidence type="ECO:0000259" key="1">
    <source>
        <dbReference type="SMART" id="SM00382"/>
    </source>
</evidence>
<organism evidence="2 3">
    <name type="scientific">Mycobacterium phage GuuelaD</name>
    <dbReference type="NCBI Taxonomy" id="2015819"/>
    <lineage>
        <taxon>Viruses</taxon>
        <taxon>Duplodnaviria</taxon>
        <taxon>Heunggongvirae</taxon>
        <taxon>Uroviricota</taxon>
        <taxon>Caudoviricetes</taxon>
        <taxon>Vilmaviridae</taxon>
        <taxon>Lclasvirinae</taxon>
        <taxon>Faithunavirus</taxon>
        <taxon>Faithunavirus guuelaD</taxon>
    </lineage>
</organism>
<dbReference type="SMART" id="SM00382">
    <property type="entry name" value="AAA"/>
    <property type="match status" value="1"/>
</dbReference>
<dbReference type="Pfam" id="PF07728">
    <property type="entry name" value="AAA_5"/>
    <property type="match status" value="1"/>
</dbReference>
<protein>
    <submittedName>
        <fullName evidence="2">AAA-ATPase</fullName>
    </submittedName>
</protein>
<proteinExistence type="predicted"/>
<dbReference type="EMBL" id="MF324910">
    <property type="protein sequence ID" value="ASW31559.1"/>
    <property type="molecule type" value="Genomic_DNA"/>
</dbReference>
<gene>
    <name evidence="2" type="primary">136</name>
    <name evidence="2" type="ORF">SEA_GUUELAD_136</name>
</gene>
<dbReference type="GO" id="GO:0005524">
    <property type="term" value="F:ATP binding"/>
    <property type="evidence" value="ECO:0007669"/>
    <property type="project" value="InterPro"/>
</dbReference>
<dbReference type="RefSeq" id="YP_010013094.1">
    <property type="nucleotide sequence ID" value="NC_053508.1"/>
</dbReference>
<dbReference type="SUPFAM" id="SSF52540">
    <property type="entry name" value="P-loop containing nucleoside triphosphate hydrolases"/>
    <property type="match status" value="1"/>
</dbReference>
<dbReference type="InterPro" id="IPR011704">
    <property type="entry name" value="ATPase_dyneun-rel_AAA"/>
</dbReference>
<dbReference type="GeneID" id="63209666"/>
<dbReference type="GO" id="GO:0016887">
    <property type="term" value="F:ATP hydrolysis activity"/>
    <property type="evidence" value="ECO:0007669"/>
    <property type="project" value="InterPro"/>
</dbReference>
<keyword evidence="3" id="KW-1185">Reference proteome</keyword>
<reference evidence="2 3" key="1">
    <citation type="submission" date="2017-06" db="EMBL/GenBank/DDBJ databases">
        <authorList>
            <person name="Apiz-Saab J."/>
            <person name="Gonzalez-Montes K.M."/>
            <person name="Diaz-Perez J."/>
            <person name="Fuentes-Cruz G.A."/>
            <person name="Fuster-Rivera J.M."/>
            <person name="Gonzalez-Espada L.V."/>
            <person name="Gonzalez-Perez P.D."/>
            <person name="Hernandez-Morales C.S."/>
            <person name="Hernandez-Rivera R."/>
            <person name="Herrera-DelValle R.J."/>
            <person name="Jaramillo-Criado J.A."/>
            <person name="Lama-Diaz J.M."/>
            <person name="Llavona-Feo P.M."/>
            <person name="Medina-Barreto M.A."/>
            <person name="Melendez-Ortiz M.Y."/>
            <person name="Melendez-Rivera C.M."/>
            <person name="Mercado-Andino A.K."/>
            <person name="Mercado-Delgado A.J."/>
            <person name="Ortiz-DeArmas J.I."/>
            <person name="Ortiz-Ortiz C.P."/>
            <person name="Quesada-Gordillo A.M."/>
            <person name="Fernandez-Martinez M."/>
            <person name="Vazquez E."/>
            <person name="Rubin M.R."/>
            <person name="Stoner T.H."/>
            <person name="Garlena R.A."/>
            <person name="Russell D.A."/>
            <person name="Pope W.H."/>
            <person name="Jacobs-Sera D."/>
            <person name="Hatfull G.F."/>
        </authorList>
    </citation>
    <scope>NUCLEOTIDE SEQUENCE [LARGE SCALE GENOMIC DNA]</scope>
</reference>
<feature type="domain" description="AAA+ ATPase" evidence="1">
    <location>
        <begin position="186"/>
        <end position="338"/>
    </location>
</feature>
<dbReference type="CDD" id="cd00009">
    <property type="entry name" value="AAA"/>
    <property type="match status" value="1"/>
</dbReference>
<evidence type="ECO:0000313" key="2">
    <source>
        <dbReference type="EMBL" id="ASW31559.1"/>
    </source>
</evidence>
<dbReference type="InterPro" id="IPR050764">
    <property type="entry name" value="CbbQ/NirQ/NorQ/GpvN"/>
</dbReference>
<name>A0A286MQN4_9CAUD</name>
<sequence>MTATLTKLSQRTLRTGCPKCKNEGPFYLAADETGAEHLVIKNSLTRSAAQGETVPAQYLHVCIDNYGTNEGNGNATGGSSTETGTETKHASAVQAAYERANGDAAETAPTASASGNTDEMAALRELLLKVLGKQQLDETQIEAIISRKMDEYVYPTRTYVQTETETREIEGVTHKQFGDILDAIASGENVQLVGGPGVGKTHVCEQVAEALDREFYVVNFHLQSTASELKGYMSATGEYVPTAVYDWATNPEGGVLLCDEVDRAHAGILAGLNSILSNRFLALPNREIVRLNDKHVILAATNTWGMGPTWEYPAAQKFSAEFMDRFIAMEIEIDTDIEMAAAMAKGAPVDVTKRAVAYVQRVRENVKREAVTGVVISPRASQKMAALLARNVDWDKAVAWTLRKGMDEATWRKVA</sequence>
<dbReference type="PANTHER" id="PTHR42759">
    <property type="entry name" value="MOXR FAMILY PROTEIN"/>
    <property type="match status" value="1"/>
</dbReference>
<dbReference type="KEGG" id="vg:63209666"/>
<accession>A0A286MQN4</accession>
<dbReference type="PANTHER" id="PTHR42759:SF1">
    <property type="entry name" value="MAGNESIUM-CHELATASE SUBUNIT CHLD"/>
    <property type="match status" value="1"/>
</dbReference>
<dbReference type="Gene3D" id="3.40.50.300">
    <property type="entry name" value="P-loop containing nucleotide triphosphate hydrolases"/>
    <property type="match status" value="1"/>
</dbReference>
<dbReference type="InterPro" id="IPR027417">
    <property type="entry name" value="P-loop_NTPase"/>
</dbReference>
<dbReference type="InterPro" id="IPR003593">
    <property type="entry name" value="AAA+_ATPase"/>
</dbReference>
<evidence type="ECO:0000313" key="3">
    <source>
        <dbReference type="Proteomes" id="UP000225984"/>
    </source>
</evidence>